<feature type="transmembrane region" description="Helical" evidence="8">
    <location>
        <begin position="21"/>
        <end position="42"/>
    </location>
</feature>
<dbReference type="Proteomes" id="UP000570361">
    <property type="component" value="Unassembled WGS sequence"/>
</dbReference>
<keyword evidence="4" id="KW-1003">Cell membrane</keyword>
<evidence type="ECO:0000256" key="6">
    <source>
        <dbReference type="ARBA" id="ARBA00022989"/>
    </source>
</evidence>
<evidence type="ECO:0000313" key="9">
    <source>
        <dbReference type="EMBL" id="MBB3111707.1"/>
    </source>
</evidence>
<evidence type="ECO:0000313" key="10">
    <source>
        <dbReference type="Proteomes" id="UP000570361"/>
    </source>
</evidence>
<gene>
    <name evidence="9" type="ORF">FHS18_003775</name>
</gene>
<dbReference type="RefSeq" id="WP_183601571.1">
    <property type="nucleotide sequence ID" value="NZ_JACHXK010000008.1"/>
</dbReference>
<feature type="transmembrane region" description="Helical" evidence="8">
    <location>
        <begin position="319"/>
        <end position="340"/>
    </location>
</feature>
<feature type="transmembrane region" description="Helical" evidence="8">
    <location>
        <begin position="76"/>
        <end position="94"/>
    </location>
</feature>
<feature type="transmembrane region" description="Helical" evidence="8">
    <location>
        <begin position="204"/>
        <end position="223"/>
    </location>
</feature>
<keyword evidence="5 8" id="KW-0812">Transmembrane</keyword>
<evidence type="ECO:0000256" key="2">
    <source>
        <dbReference type="ARBA" id="ARBA00007935"/>
    </source>
</evidence>
<evidence type="ECO:0000256" key="4">
    <source>
        <dbReference type="ARBA" id="ARBA00022475"/>
    </source>
</evidence>
<comment type="caution">
    <text evidence="9">The sequence shown here is derived from an EMBL/GenBank/DDBJ whole genome shotgun (WGS) entry which is preliminary data.</text>
</comment>
<dbReference type="FunFam" id="1.10.3470.10:FF:000001">
    <property type="entry name" value="Vitamin B12 ABC transporter permease BtuC"/>
    <property type="match status" value="1"/>
</dbReference>
<dbReference type="Gene3D" id="1.10.3470.10">
    <property type="entry name" value="ABC transporter involved in vitamin B12 uptake, BtuC"/>
    <property type="match status" value="1"/>
</dbReference>
<dbReference type="SUPFAM" id="SSF81345">
    <property type="entry name" value="ABC transporter involved in vitamin B12 uptake, BtuC"/>
    <property type="match status" value="1"/>
</dbReference>
<dbReference type="EMBL" id="JACHXK010000008">
    <property type="protein sequence ID" value="MBB3111707.1"/>
    <property type="molecule type" value="Genomic_DNA"/>
</dbReference>
<dbReference type="GO" id="GO:0022857">
    <property type="term" value="F:transmembrane transporter activity"/>
    <property type="evidence" value="ECO:0007669"/>
    <property type="project" value="InterPro"/>
</dbReference>
<feature type="transmembrane region" description="Helical" evidence="8">
    <location>
        <begin position="293"/>
        <end position="312"/>
    </location>
</feature>
<feature type="transmembrane region" description="Helical" evidence="8">
    <location>
        <begin position="162"/>
        <end position="184"/>
    </location>
</feature>
<evidence type="ECO:0000256" key="8">
    <source>
        <dbReference type="SAM" id="Phobius"/>
    </source>
</evidence>
<comment type="similarity">
    <text evidence="2">Belongs to the binding-protein-dependent transport system permease family. FecCD subfamily.</text>
</comment>
<dbReference type="PANTHER" id="PTHR30472">
    <property type="entry name" value="FERRIC ENTEROBACTIN TRANSPORT SYSTEM PERMEASE PROTEIN"/>
    <property type="match status" value="1"/>
</dbReference>
<evidence type="ECO:0000256" key="7">
    <source>
        <dbReference type="ARBA" id="ARBA00023136"/>
    </source>
</evidence>
<dbReference type="InterPro" id="IPR000522">
    <property type="entry name" value="ABC_transptr_permease_BtuC"/>
</dbReference>
<keyword evidence="10" id="KW-1185">Reference proteome</keyword>
<feature type="transmembrane region" description="Helical" evidence="8">
    <location>
        <begin position="130"/>
        <end position="150"/>
    </location>
</feature>
<proteinExistence type="inferred from homology"/>
<accession>A0A7W5AZW1</accession>
<comment type="subcellular location">
    <subcellularLocation>
        <location evidence="1">Cell membrane</location>
        <topology evidence="1">Multi-pass membrane protein</topology>
    </subcellularLocation>
</comment>
<keyword evidence="7 8" id="KW-0472">Membrane</keyword>
<evidence type="ECO:0000256" key="5">
    <source>
        <dbReference type="ARBA" id="ARBA00022692"/>
    </source>
</evidence>
<evidence type="ECO:0000256" key="3">
    <source>
        <dbReference type="ARBA" id="ARBA00022448"/>
    </source>
</evidence>
<dbReference type="PANTHER" id="PTHR30472:SF24">
    <property type="entry name" value="FERRIC ENTEROBACTIN TRANSPORT SYSTEM PERMEASE PROTEIN FEPG"/>
    <property type="match status" value="1"/>
</dbReference>
<dbReference type="Pfam" id="PF01032">
    <property type="entry name" value="FecCD"/>
    <property type="match status" value="1"/>
</dbReference>
<reference evidence="9 10" key="1">
    <citation type="submission" date="2020-08" db="EMBL/GenBank/DDBJ databases">
        <title>Genomic Encyclopedia of Type Strains, Phase III (KMG-III): the genomes of soil and plant-associated and newly described type strains.</title>
        <authorList>
            <person name="Whitman W."/>
        </authorList>
    </citation>
    <scope>NUCLEOTIDE SEQUENCE [LARGE SCALE GENOMIC DNA]</scope>
    <source>
        <strain evidence="9 10">CECT 5862</strain>
    </source>
</reference>
<dbReference type="CDD" id="cd06550">
    <property type="entry name" value="TM_ABC_iron-siderophores_like"/>
    <property type="match status" value="1"/>
</dbReference>
<protein>
    <submittedName>
        <fullName evidence="9">Iron complex transport system permease protein</fullName>
    </submittedName>
</protein>
<keyword evidence="3" id="KW-0813">Transport</keyword>
<feature type="transmembrane region" description="Helical" evidence="8">
    <location>
        <begin position="106"/>
        <end position="124"/>
    </location>
</feature>
<evidence type="ECO:0000256" key="1">
    <source>
        <dbReference type="ARBA" id="ARBA00004651"/>
    </source>
</evidence>
<sequence>MRQEQLQRMGIPVTVPRHRRTLWATGFFLMLLIALSAANLLLGEQRIAPLAVWQALMGQGNSEHVLIVRTFRAPRLVIGLLVGASLAVSGAILQSVIRNPLAAPDVIGITGGASVAAVAFITFIPSAVSLAFLPLFAIFGAFGAALLIYALAWKKGVHTARLVLIGIGIASLLSGVTTFMLVFSPSYTAASSYTWLTGSIYGSTWQHVGVLLPWTVVIAAGIATMMRRMSVQLLGDELAAGLGSSVECDRFLLLMLSVALAGSAVAIGGVIGFVGFIAPHAARRLVGPVVNRLIPLSALIGGCMVALADLLARTLFMPLDIPVGVFTSAIGAPFFIYLLYRTRNNRM</sequence>
<name>A0A7W5AZW1_9BACL</name>
<dbReference type="InterPro" id="IPR037294">
    <property type="entry name" value="ABC_BtuC-like"/>
</dbReference>
<dbReference type="AlphaFoldDB" id="A0A7W5AZW1"/>
<feature type="transmembrane region" description="Helical" evidence="8">
    <location>
        <begin position="251"/>
        <end position="278"/>
    </location>
</feature>
<dbReference type="GO" id="GO:0005886">
    <property type="term" value="C:plasma membrane"/>
    <property type="evidence" value="ECO:0007669"/>
    <property type="project" value="UniProtKB-SubCell"/>
</dbReference>
<organism evidence="9 10">
    <name type="scientific">Paenibacillus phyllosphaerae</name>
    <dbReference type="NCBI Taxonomy" id="274593"/>
    <lineage>
        <taxon>Bacteria</taxon>
        <taxon>Bacillati</taxon>
        <taxon>Bacillota</taxon>
        <taxon>Bacilli</taxon>
        <taxon>Bacillales</taxon>
        <taxon>Paenibacillaceae</taxon>
        <taxon>Paenibacillus</taxon>
    </lineage>
</organism>
<dbReference type="GO" id="GO:0033214">
    <property type="term" value="P:siderophore-iron import into cell"/>
    <property type="evidence" value="ECO:0007669"/>
    <property type="project" value="TreeGrafter"/>
</dbReference>
<keyword evidence="6 8" id="KW-1133">Transmembrane helix</keyword>